<dbReference type="AlphaFoldDB" id="A0A182QWH9"/>
<proteinExistence type="predicted"/>
<evidence type="ECO:0000313" key="2">
    <source>
        <dbReference type="Proteomes" id="UP000075886"/>
    </source>
</evidence>
<keyword evidence="2" id="KW-1185">Reference proteome</keyword>
<evidence type="ECO:0000313" key="1">
    <source>
        <dbReference type="EnsemblMetazoa" id="AFAF018264-PA"/>
    </source>
</evidence>
<reference evidence="1" key="2">
    <citation type="submission" date="2020-05" db="UniProtKB">
        <authorList>
            <consortium name="EnsemblMetazoa"/>
        </authorList>
    </citation>
    <scope>IDENTIFICATION</scope>
    <source>
        <strain evidence="1">FAR1</strain>
    </source>
</reference>
<reference evidence="2" key="1">
    <citation type="submission" date="2014-01" db="EMBL/GenBank/DDBJ databases">
        <title>The Genome Sequence of Anopheles farauti FAR1 (V2).</title>
        <authorList>
            <consortium name="The Broad Institute Genomics Platform"/>
            <person name="Neafsey D.E."/>
            <person name="Besansky N."/>
            <person name="Howell P."/>
            <person name="Walton C."/>
            <person name="Young S.K."/>
            <person name="Zeng Q."/>
            <person name="Gargeya S."/>
            <person name="Fitzgerald M."/>
            <person name="Haas B."/>
            <person name="Abouelleil A."/>
            <person name="Allen A.W."/>
            <person name="Alvarado L."/>
            <person name="Arachchi H.M."/>
            <person name="Berlin A.M."/>
            <person name="Chapman S.B."/>
            <person name="Gainer-Dewar J."/>
            <person name="Goldberg J."/>
            <person name="Griggs A."/>
            <person name="Gujja S."/>
            <person name="Hansen M."/>
            <person name="Howarth C."/>
            <person name="Imamovic A."/>
            <person name="Ireland A."/>
            <person name="Larimer J."/>
            <person name="McCowan C."/>
            <person name="Murphy C."/>
            <person name="Pearson M."/>
            <person name="Poon T.W."/>
            <person name="Priest M."/>
            <person name="Roberts A."/>
            <person name="Saif S."/>
            <person name="Shea T."/>
            <person name="Sisk P."/>
            <person name="Sykes S."/>
            <person name="Wortman J."/>
            <person name="Nusbaum C."/>
            <person name="Birren B."/>
        </authorList>
    </citation>
    <scope>NUCLEOTIDE SEQUENCE [LARGE SCALE GENOMIC DNA]</scope>
    <source>
        <strain evidence="2">FAR1</strain>
    </source>
</reference>
<dbReference type="EMBL" id="AXCN02000148">
    <property type="status" value="NOT_ANNOTATED_CDS"/>
    <property type="molecule type" value="Genomic_DNA"/>
</dbReference>
<dbReference type="Proteomes" id="UP000075886">
    <property type="component" value="Unassembled WGS sequence"/>
</dbReference>
<dbReference type="VEuPathDB" id="VectorBase:AFAF018264"/>
<accession>A0A182QWH9</accession>
<dbReference type="EnsemblMetazoa" id="AFAF018264-RA">
    <property type="protein sequence ID" value="AFAF018264-PA"/>
    <property type="gene ID" value="AFAF018264"/>
</dbReference>
<organism evidence="1 2">
    <name type="scientific">Anopheles farauti</name>
    <dbReference type="NCBI Taxonomy" id="69004"/>
    <lineage>
        <taxon>Eukaryota</taxon>
        <taxon>Metazoa</taxon>
        <taxon>Ecdysozoa</taxon>
        <taxon>Arthropoda</taxon>
        <taxon>Hexapoda</taxon>
        <taxon>Insecta</taxon>
        <taxon>Pterygota</taxon>
        <taxon>Neoptera</taxon>
        <taxon>Endopterygota</taxon>
        <taxon>Diptera</taxon>
        <taxon>Nematocera</taxon>
        <taxon>Culicoidea</taxon>
        <taxon>Culicidae</taxon>
        <taxon>Anophelinae</taxon>
        <taxon>Anopheles</taxon>
    </lineage>
</organism>
<sequence length="320" mass="36164">MPVYQSEMAGEWWTYGYGPENVHLLHVMVVVRLVAAQVRHVVPRVAGDGVLDDERQPQGGRQHMATHQLYAEQRWQQIAEDVLDRMRVDGGPGDRCRKLVVLLVDQLVQMLRVEQPMAVVEPKLPSGGTDQQITHHLVEGRECTHVHFCAACDQGTETEQGDRQTDQQLVDQHGPDDLRLVALACTLKVTPPSPLGWVIKRPPHGRVGHVRHQTRGVTPIKPAHTVPAKDFPRNIARYAQPAATLVEVDTERIDRTVLATVRPHTEHHRVLRNHVERHDDGLTDERGTTAGYKRFDPLVRTVLSEQMPDALPRHQHSIKH</sequence>
<protein>
    <submittedName>
        <fullName evidence="1">Uncharacterized protein</fullName>
    </submittedName>
</protein>
<name>A0A182QWH9_9DIPT</name>